<feature type="coiled-coil region" evidence="1">
    <location>
        <begin position="93"/>
        <end position="120"/>
    </location>
</feature>
<dbReference type="PANTHER" id="PTHR45333">
    <property type="entry name" value="MEMBRANE PROTEIN-RELATED"/>
    <property type="match status" value="1"/>
</dbReference>
<dbReference type="GeneID" id="5017548"/>
<name>A0C0P1_PARTE</name>
<dbReference type="OMA" id="YEEYPLS"/>
<dbReference type="InParanoid" id="A0C0P1"/>
<keyword evidence="3" id="KW-1185">Reference proteome</keyword>
<proteinExistence type="predicted"/>
<dbReference type="KEGG" id="ptm:GSPATT00033834001"/>
<dbReference type="OrthoDB" id="312284at2759"/>
<evidence type="ECO:0000313" key="3">
    <source>
        <dbReference type="Proteomes" id="UP000000600"/>
    </source>
</evidence>
<evidence type="ECO:0000313" key="2">
    <source>
        <dbReference type="EMBL" id="CAK64358.1"/>
    </source>
</evidence>
<dbReference type="Proteomes" id="UP000000600">
    <property type="component" value="Unassembled WGS sequence"/>
</dbReference>
<reference evidence="2 3" key="1">
    <citation type="journal article" date="2006" name="Nature">
        <title>Global trends of whole-genome duplications revealed by the ciliate Paramecium tetraurelia.</title>
        <authorList>
            <consortium name="Genoscope"/>
            <person name="Aury J.-M."/>
            <person name="Jaillon O."/>
            <person name="Duret L."/>
            <person name="Noel B."/>
            <person name="Jubin C."/>
            <person name="Porcel B.M."/>
            <person name="Segurens B."/>
            <person name="Daubin V."/>
            <person name="Anthouard V."/>
            <person name="Aiach N."/>
            <person name="Arnaiz O."/>
            <person name="Billaut A."/>
            <person name="Beisson J."/>
            <person name="Blanc I."/>
            <person name="Bouhouche K."/>
            <person name="Camara F."/>
            <person name="Duharcourt S."/>
            <person name="Guigo R."/>
            <person name="Gogendeau D."/>
            <person name="Katinka M."/>
            <person name="Keller A.-M."/>
            <person name="Kissmehl R."/>
            <person name="Klotz C."/>
            <person name="Koll F."/>
            <person name="Le Moue A."/>
            <person name="Lepere C."/>
            <person name="Malinsky S."/>
            <person name="Nowacki M."/>
            <person name="Nowak J.K."/>
            <person name="Plattner H."/>
            <person name="Poulain J."/>
            <person name="Ruiz F."/>
            <person name="Serrano V."/>
            <person name="Zagulski M."/>
            <person name="Dessen P."/>
            <person name="Betermier M."/>
            <person name="Weissenbach J."/>
            <person name="Scarpelli C."/>
            <person name="Schachter V."/>
            <person name="Sperling L."/>
            <person name="Meyer E."/>
            <person name="Cohen J."/>
            <person name="Wincker P."/>
        </authorList>
    </citation>
    <scope>NUCLEOTIDE SEQUENCE [LARGE SCALE GENOMIC DNA]</scope>
    <source>
        <strain evidence="2 3">Stock d4-2</strain>
    </source>
</reference>
<accession>A0C0P1</accession>
<dbReference type="EMBL" id="CT868031">
    <property type="protein sequence ID" value="CAK64358.1"/>
    <property type="molecule type" value="Genomic_DNA"/>
</dbReference>
<keyword evidence="1" id="KW-0175">Coiled coil</keyword>
<dbReference type="RefSeq" id="XP_001431756.1">
    <property type="nucleotide sequence ID" value="XM_001431719.1"/>
</dbReference>
<organism evidence="2 3">
    <name type="scientific">Paramecium tetraurelia</name>
    <dbReference type="NCBI Taxonomy" id="5888"/>
    <lineage>
        <taxon>Eukaryota</taxon>
        <taxon>Sar</taxon>
        <taxon>Alveolata</taxon>
        <taxon>Ciliophora</taxon>
        <taxon>Intramacronucleata</taxon>
        <taxon>Oligohymenophorea</taxon>
        <taxon>Peniculida</taxon>
        <taxon>Parameciidae</taxon>
        <taxon>Paramecium</taxon>
    </lineage>
</organism>
<dbReference type="AlphaFoldDB" id="A0C0P1"/>
<gene>
    <name evidence="2" type="ORF">GSPATT00033834001</name>
</gene>
<dbReference type="PANTHER" id="PTHR45333:SF1">
    <property type="entry name" value="CHROMOSOME UNDETERMINED SCAFFOLD_625, WHOLE GENOME SHOTGUN SEQUENCE"/>
    <property type="match status" value="1"/>
</dbReference>
<protein>
    <submittedName>
        <fullName evidence="2">Uncharacterized protein</fullName>
    </submittedName>
</protein>
<evidence type="ECO:0000256" key="1">
    <source>
        <dbReference type="SAM" id="Coils"/>
    </source>
</evidence>
<dbReference type="HOGENOM" id="CLU_150341_0_0_1"/>
<sequence length="144" mass="17428">MNCNKKVELYGVLALSKVVDDLIFPNLIKILKREKIQDCLEFLSQDLNLRQVGQEIQQVEIQSLFGQKYMVNVGDNNIKRIINVLKKTKDHEFNEQNYSMDEYEEIKKNLKRKLQNFQNFQFILQPLMRDTYNVWVWVWVWVWV</sequence>